<accession>A0A0B7BZN7</accession>
<dbReference type="AlphaFoldDB" id="A0A0B7BZN7"/>
<sequence>MMTLTPAATGFISLQPLSNLMGVGKLFLNIEGTDIYSSPASIFVSLHTS</sequence>
<gene>
    <name evidence="1" type="primary">ORF216451</name>
</gene>
<organism evidence="1">
    <name type="scientific">Arion vulgaris</name>
    <dbReference type="NCBI Taxonomy" id="1028688"/>
    <lineage>
        <taxon>Eukaryota</taxon>
        <taxon>Metazoa</taxon>
        <taxon>Spiralia</taxon>
        <taxon>Lophotrochozoa</taxon>
        <taxon>Mollusca</taxon>
        <taxon>Gastropoda</taxon>
        <taxon>Heterobranchia</taxon>
        <taxon>Euthyneura</taxon>
        <taxon>Panpulmonata</taxon>
        <taxon>Eupulmonata</taxon>
        <taxon>Stylommatophora</taxon>
        <taxon>Helicina</taxon>
        <taxon>Arionoidea</taxon>
        <taxon>Arionidae</taxon>
        <taxon>Arion</taxon>
    </lineage>
</organism>
<evidence type="ECO:0000313" key="1">
    <source>
        <dbReference type="EMBL" id="CEK97640.1"/>
    </source>
</evidence>
<name>A0A0B7BZN7_9EUPU</name>
<dbReference type="EMBL" id="HACG01050775">
    <property type="protein sequence ID" value="CEK97640.1"/>
    <property type="molecule type" value="Transcribed_RNA"/>
</dbReference>
<reference evidence="1" key="1">
    <citation type="submission" date="2014-12" db="EMBL/GenBank/DDBJ databases">
        <title>Insight into the proteome of Arion vulgaris.</title>
        <authorList>
            <person name="Aradska J."/>
            <person name="Bulat T."/>
            <person name="Smidak R."/>
            <person name="Sarate P."/>
            <person name="Gangsoo J."/>
            <person name="Sialana F."/>
            <person name="Bilban M."/>
            <person name="Lubec G."/>
        </authorList>
    </citation>
    <scope>NUCLEOTIDE SEQUENCE</scope>
    <source>
        <tissue evidence="1">Skin</tissue>
    </source>
</reference>
<proteinExistence type="predicted"/>
<protein>
    <submittedName>
        <fullName evidence="1">Uncharacterized protein</fullName>
    </submittedName>
</protein>